<dbReference type="GO" id="GO:0003677">
    <property type="term" value="F:DNA binding"/>
    <property type="evidence" value="ECO:0007669"/>
    <property type="project" value="InterPro"/>
</dbReference>
<dbReference type="RefSeq" id="WP_275232654.1">
    <property type="nucleotide sequence ID" value="NZ_JARDXE010000023.1"/>
</dbReference>
<gene>
    <name evidence="2" type="ORF">PXH69_28525</name>
</gene>
<dbReference type="PROSITE" id="PS50943">
    <property type="entry name" value="HTH_CROC1"/>
    <property type="match status" value="1"/>
</dbReference>
<dbReference type="EMBL" id="JARDXE010000023">
    <property type="protein sequence ID" value="MDE8648922.1"/>
    <property type="molecule type" value="Genomic_DNA"/>
</dbReference>
<dbReference type="SMART" id="SM00530">
    <property type="entry name" value="HTH_XRE"/>
    <property type="match status" value="1"/>
</dbReference>
<dbReference type="AlphaFoldDB" id="A0AAW6LUY6"/>
<dbReference type="InterPro" id="IPR010982">
    <property type="entry name" value="Lambda_DNA-bd_dom_sf"/>
</dbReference>
<sequence length="257" mass="28367">MAIETSADGTEERFARRVRIEREARNLSQADLAKLLSRNGLRAHSTTIAKIETRDSAHPRTIRLDEAAALARIFDTTLDDLIGNPRPYDPNAGLDLVSKTAHHTQQSITLAIDQLNESLNAISTAAAHGDHSDDSPAVDLPFQRRALIEASRPKLRDAVHALKAVLHDIGGYPLYPEDTVRERFRALALHIRDTVTPLTSPEGTDNHLFSNDECTCGWMGSKRHHLGHREWVAEQRAIADSIEPSLPQSSSDAQLSS</sequence>
<feature type="domain" description="HTH cro/C1-type" evidence="1">
    <location>
        <begin position="18"/>
        <end position="81"/>
    </location>
</feature>
<evidence type="ECO:0000259" key="1">
    <source>
        <dbReference type="PROSITE" id="PS50943"/>
    </source>
</evidence>
<dbReference type="SUPFAM" id="SSF47413">
    <property type="entry name" value="lambda repressor-like DNA-binding domains"/>
    <property type="match status" value="1"/>
</dbReference>
<proteinExistence type="predicted"/>
<protein>
    <submittedName>
        <fullName evidence="2">Helix-turn-helix transcriptional regulator</fullName>
    </submittedName>
</protein>
<dbReference type="CDD" id="cd00093">
    <property type="entry name" value="HTH_XRE"/>
    <property type="match status" value="1"/>
</dbReference>
<organism evidence="2 3">
    <name type="scientific">Rhodococcus qingshengii</name>
    <dbReference type="NCBI Taxonomy" id="334542"/>
    <lineage>
        <taxon>Bacteria</taxon>
        <taxon>Bacillati</taxon>
        <taxon>Actinomycetota</taxon>
        <taxon>Actinomycetes</taxon>
        <taxon>Mycobacteriales</taxon>
        <taxon>Nocardiaceae</taxon>
        <taxon>Rhodococcus</taxon>
        <taxon>Rhodococcus erythropolis group</taxon>
    </lineage>
</organism>
<evidence type="ECO:0000313" key="2">
    <source>
        <dbReference type="EMBL" id="MDE8648922.1"/>
    </source>
</evidence>
<dbReference type="Proteomes" id="UP001217325">
    <property type="component" value="Unassembled WGS sequence"/>
</dbReference>
<comment type="caution">
    <text evidence="2">The sequence shown here is derived from an EMBL/GenBank/DDBJ whole genome shotgun (WGS) entry which is preliminary data.</text>
</comment>
<name>A0AAW6LUY6_RHOSG</name>
<reference evidence="2" key="1">
    <citation type="submission" date="2023-02" db="EMBL/GenBank/DDBJ databases">
        <title>A novel hydrolase synthesized by Rhodococcus erythropolis HQ is responsible for the detoxification of Zearalenone.</title>
        <authorList>
            <person name="Hu J."/>
            <person name="Xu J."/>
        </authorList>
    </citation>
    <scope>NUCLEOTIDE SEQUENCE</scope>
    <source>
        <strain evidence="2">HQ</strain>
    </source>
</reference>
<accession>A0AAW6LUY6</accession>
<evidence type="ECO:0000313" key="3">
    <source>
        <dbReference type="Proteomes" id="UP001217325"/>
    </source>
</evidence>
<dbReference type="InterPro" id="IPR001387">
    <property type="entry name" value="Cro/C1-type_HTH"/>
</dbReference>
<dbReference type="Gene3D" id="1.10.260.40">
    <property type="entry name" value="lambda repressor-like DNA-binding domains"/>
    <property type="match status" value="1"/>
</dbReference>